<keyword evidence="1" id="KW-0328">Glycosyltransferase</keyword>
<gene>
    <name evidence="3" type="ORF">RG47T_2397</name>
</gene>
<dbReference type="RefSeq" id="WP_074489621.1">
    <property type="nucleotide sequence ID" value="NZ_FPAM01000005.1"/>
</dbReference>
<evidence type="ECO:0000313" key="4">
    <source>
        <dbReference type="Proteomes" id="UP000186720"/>
    </source>
</evidence>
<comment type="caution">
    <text evidence="3">The sequence shown here is derived from an EMBL/GenBank/DDBJ whole genome shotgun (WGS) entry which is preliminary data.</text>
</comment>
<dbReference type="Pfam" id="PF01075">
    <property type="entry name" value="Glyco_transf_9"/>
    <property type="match status" value="1"/>
</dbReference>
<dbReference type="AlphaFoldDB" id="A0A1Q5ZYW8"/>
<dbReference type="EMBL" id="MPPL01000001">
    <property type="protein sequence ID" value="OKS86939.1"/>
    <property type="molecule type" value="Genomic_DNA"/>
</dbReference>
<dbReference type="GO" id="GO:0008713">
    <property type="term" value="F:ADP-heptose-lipopolysaccharide heptosyltransferase activity"/>
    <property type="evidence" value="ECO:0007669"/>
    <property type="project" value="TreeGrafter"/>
</dbReference>
<dbReference type="PANTHER" id="PTHR30160:SF7">
    <property type="entry name" value="ADP-HEPTOSE--LPS HEPTOSYLTRANSFERASE 2"/>
    <property type="match status" value="1"/>
</dbReference>
<dbReference type="GO" id="GO:0009244">
    <property type="term" value="P:lipopolysaccharide core region biosynthetic process"/>
    <property type="evidence" value="ECO:0007669"/>
    <property type="project" value="TreeGrafter"/>
</dbReference>
<dbReference type="OrthoDB" id="9797795at2"/>
<dbReference type="InterPro" id="IPR002201">
    <property type="entry name" value="Glyco_trans_9"/>
</dbReference>
<keyword evidence="2" id="KW-0808">Transferase</keyword>
<accession>A0A1Q5ZYW8</accession>
<dbReference type="PANTHER" id="PTHR30160">
    <property type="entry name" value="TETRAACYLDISACCHARIDE 4'-KINASE-RELATED"/>
    <property type="match status" value="1"/>
</dbReference>
<dbReference type="CDD" id="cd03789">
    <property type="entry name" value="GT9_LPS_heptosyltransferase"/>
    <property type="match status" value="1"/>
</dbReference>
<reference evidence="3 4" key="1">
    <citation type="submission" date="2016-11" db="EMBL/GenBank/DDBJ databases">
        <title>Whole Genome Sequencing of Mucilaginibacter polytrichastri RG4-7(T) isolated from the moss sample.</title>
        <authorList>
            <person name="Li Y."/>
        </authorList>
    </citation>
    <scope>NUCLEOTIDE SEQUENCE [LARGE SCALE GENOMIC DNA]</scope>
    <source>
        <strain evidence="3 4">RG4-7</strain>
    </source>
</reference>
<evidence type="ECO:0000256" key="2">
    <source>
        <dbReference type="ARBA" id="ARBA00022679"/>
    </source>
</evidence>
<protein>
    <recommendedName>
        <fullName evidence="5">ADP-heptose--LPS heptosyltransferase 2</fullName>
    </recommendedName>
</protein>
<dbReference type="GO" id="GO:0005829">
    <property type="term" value="C:cytosol"/>
    <property type="evidence" value="ECO:0007669"/>
    <property type="project" value="TreeGrafter"/>
</dbReference>
<sequence>MPKFNDLKISKLRKVNKLFSKLYLFPKNNKRYPAIIKEDVKDIIIIAFLLIGDTIMYTPAIKALKRNFPNARITLVGGNLVKTILHDQNVFDDFVIANCPWISPFDKSIKNILSFFYSLVSANRKKYDLAIDFRGDWRNIFYMNFINASRKASFNFSGGEYMLTDVIAPIKDYDHLIDESFALLEGLDCQFVDDDKYPELNLTSADGIYTADFVTQKKLNDKIVIGIHPGASLEERKWDETKYAEVINRLSAVYSNCVFLLFEGPNEGPTIQKIKNEIDEEGVQYLIISKTLHEYMILMSVCDVIICNDSGAAHIAGAYNIPEVVIFGKGDPKSVKPFTRNALSVVSHPLECKPCHLINCKFGTNLCMNMVSVHEVYEQASILIERYGKINTDKNVL</sequence>
<dbReference type="Gene3D" id="3.40.50.2000">
    <property type="entry name" value="Glycogen Phosphorylase B"/>
    <property type="match status" value="2"/>
</dbReference>
<dbReference type="InterPro" id="IPR051199">
    <property type="entry name" value="LPS_LOS_Heptosyltrfase"/>
</dbReference>
<proteinExistence type="predicted"/>
<keyword evidence="4" id="KW-1185">Reference proteome</keyword>
<evidence type="ECO:0008006" key="5">
    <source>
        <dbReference type="Google" id="ProtNLM"/>
    </source>
</evidence>
<dbReference type="Proteomes" id="UP000186720">
    <property type="component" value="Unassembled WGS sequence"/>
</dbReference>
<organism evidence="3 4">
    <name type="scientific">Mucilaginibacter polytrichastri</name>
    <dbReference type="NCBI Taxonomy" id="1302689"/>
    <lineage>
        <taxon>Bacteria</taxon>
        <taxon>Pseudomonadati</taxon>
        <taxon>Bacteroidota</taxon>
        <taxon>Sphingobacteriia</taxon>
        <taxon>Sphingobacteriales</taxon>
        <taxon>Sphingobacteriaceae</taxon>
        <taxon>Mucilaginibacter</taxon>
    </lineage>
</organism>
<evidence type="ECO:0000256" key="1">
    <source>
        <dbReference type="ARBA" id="ARBA00022676"/>
    </source>
</evidence>
<dbReference type="SUPFAM" id="SSF53756">
    <property type="entry name" value="UDP-Glycosyltransferase/glycogen phosphorylase"/>
    <property type="match status" value="1"/>
</dbReference>
<evidence type="ECO:0000313" key="3">
    <source>
        <dbReference type="EMBL" id="OKS86939.1"/>
    </source>
</evidence>
<dbReference type="STRING" id="1302689.RG47T_2397"/>
<name>A0A1Q5ZYW8_9SPHI</name>